<feature type="compositionally biased region" description="Low complexity" evidence="6">
    <location>
        <begin position="339"/>
        <end position="350"/>
    </location>
</feature>
<evidence type="ECO:0000256" key="3">
    <source>
        <dbReference type="ARBA" id="ARBA00023125"/>
    </source>
</evidence>
<protein>
    <recommendedName>
        <fullName evidence="7">BHLH domain-containing protein</fullName>
    </recommendedName>
</protein>
<keyword evidence="9" id="KW-1185">Reference proteome</keyword>
<feature type="compositionally biased region" description="Basic and acidic residues" evidence="6">
    <location>
        <begin position="369"/>
        <end position="386"/>
    </location>
</feature>
<dbReference type="CDD" id="cd11404">
    <property type="entry name" value="bHLHzip_Mlx_like"/>
    <property type="match status" value="1"/>
</dbReference>
<evidence type="ECO:0000313" key="8">
    <source>
        <dbReference type="EMBL" id="KAG0646198.1"/>
    </source>
</evidence>
<gene>
    <name evidence="8" type="ORF">D0Z07_8281</name>
</gene>
<evidence type="ECO:0000313" key="9">
    <source>
        <dbReference type="Proteomes" id="UP000785200"/>
    </source>
</evidence>
<feature type="region of interest" description="Disordered" evidence="6">
    <location>
        <begin position="267"/>
        <end position="386"/>
    </location>
</feature>
<dbReference type="GO" id="GO:0000978">
    <property type="term" value="F:RNA polymerase II cis-regulatory region sequence-specific DNA binding"/>
    <property type="evidence" value="ECO:0007669"/>
    <property type="project" value="TreeGrafter"/>
</dbReference>
<evidence type="ECO:0000256" key="2">
    <source>
        <dbReference type="ARBA" id="ARBA00023015"/>
    </source>
</evidence>
<proteinExistence type="predicted"/>
<dbReference type="InterPro" id="IPR052207">
    <property type="entry name" value="Max-like/E-box_TFs"/>
</dbReference>
<name>A0A9P6SM79_9HELO</name>
<dbReference type="Pfam" id="PF00010">
    <property type="entry name" value="HLH"/>
    <property type="match status" value="1"/>
</dbReference>
<dbReference type="PROSITE" id="PS50888">
    <property type="entry name" value="BHLH"/>
    <property type="match status" value="1"/>
</dbReference>
<keyword evidence="4" id="KW-0804">Transcription</keyword>
<dbReference type="AlphaFoldDB" id="A0A9P6SM79"/>
<comment type="caution">
    <text evidence="8">The sequence shown here is derived from an EMBL/GenBank/DDBJ whole genome shotgun (WGS) entry which is preliminary data.</text>
</comment>
<dbReference type="PANTHER" id="PTHR15741:SF27">
    <property type="entry name" value="TRANSCRIPTION FACTOR AP-4"/>
    <property type="match status" value="1"/>
</dbReference>
<feature type="domain" description="BHLH" evidence="7">
    <location>
        <begin position="378"/>
        <end position="429"/>
    </location>
</feature>
<evidence type="ECO:0000256" key="5">
    <source>
        <dbReference type="ARBA" id="ARBA00023242"/>
    </source>
</evidence>
<keyword evidence="2" id="KW-0805">Transcription regulation</keyword>
<reference evidence="8" key="1">
    <citation type="submission" date="2019-07" db="EMBL/GenBank/DDBJ databases">
        <title>Hyphodiscus hymeniophilus genome sequencing and assembly.</title>
        <authorList>
            <person name="Kramer G."/>
            <person name="Nodwell J."/>
        </authorList>
    </citation>
    <scope>NUCLEOTIDE SEQUENCE</scope>
    <source>
        <strain evidence="8">ATCC 34498</strain>
    </source>
</reference>
<accession>A0A9P6SM79</accession>
<comment type="subcellular location">
    <subcellularLocation>
        <location evidence="1">Nucleus</location>
    </subcellularLocation>
</comment>
<feature type="compositionally biased region" description="Polar residues" evidence="6">
    <location>
        <begin position="267"/>
        <end position="289"/>
    </location>
</feature>
<dbReference type="Gene3D" id="4.10.280.10">
    <property type="entry name" value="Helix-loop-helix DNA-binding domain"/>
    <property type="match status" value="1"/>
</dbReference>
<keyword evidence="5" id="KW-0539">Nucleus</keyword>
<dbReference type="PANTHER" id="PTHR15741">
    <property type="entry name" value="BASIC HELIX-LOOP-HELIX ZIP TRANSCRIPTION FACTOR"/>
    <property type="match status" value="1"/>
</dbReference>
<evidence type="ECO:0000256" key="4">
    <source>
        <dbReference type="ARBA" id="ARBA00023163"/>
    </source>
</evidence>
<dbReference type="EMBL" id="VNKQ01000016">
    <property type="protein sequence ID" value="KAG0646198.1"/>
    <property type="molecule type" value="Genomic_DNA"/>
</dbReference>
<dbReference type="GO" id="GO:0000981">
    <property type="term" value="F:DNA-binding transcription factor activity, RNA polymerase II-specific"/>
    <property type="evidence" value="ECO:0007669"/>
    <property type="project" value="TreeGrafter"/>
</dbReference>
<dbReference type="InterPro" id="IPR011598">
    <property type="entry name" value="bHLH_dom"/>
</dbReference>
<evidence type="ECO:0000256" key="1">
    <source>
        <dbReference type="ARBA" id="ARBA00004123"/>
    </source>
</evidence>
<sequence length="447" mass="48711">MGSSKPPNPEMPFGYSFDDNTMFPFPSPTAPAPGPSLLDDNESKFLDSFFDGVSGDNFNYDFFSNAPDGSELGLGWEELPPAFMGTTSSFGQQPRIASNGLADSNFNGIPSHMSSAGPLIPPSTSADVLAAATLLQNGSTGRSHSIGNEALFRGQNQLHSTNGQMRAQSMSQYVPARSNTMQERAPTDEFMRDTFYTDMMFGSQTAPGRPRLGSSKADIRWGSDSGFGAPQGFIPPPNQEKVSAVERYHMKAVEGAFLETSLRQIDSAETTQPSSPVLTHSITPQSAPKSISRAKEDDDQDSRQRKRRKSKHQDEEDDDESPASATNRAGSKRRKPSKKATSSDSPTPSSEQSHRRRKSTAAANAAAKSARENLTEDQKRENHIKSEQKRRTLIREGFEDLGELVPGLRGGGFSKSAVLIMSADWLEDLIQGNQILRRQLDTLQGRG</sequence>
<dbReference type="OrthoDB" id="5778525at2759"/>
<evidence type="ECO:0000259" key="7">
    <source>
        <dbReference type="PROSITE" id="PS50888"/>
    </source>
</evidence>
<organism evidence="8 9">
    <name type="scientific">Hyphodiscus hymeniophilus</name>
    <dbReference type="NCBI Taxonomy" id="353542"/>
    <lineage>
        <taxon>Eukaryota</taxon>
        <taxon>Fungi</taxon>
        <taxon>Dikarya</taxon>
        <taxon>Ascomycota</taxon>
        <taxon>Pezizomycotina</taxon>
        <taxon>Leotiomycetes</taxon>
        <taxon>Helotiales</taxon>
        <taxon>Hyphodiscaceae</taxon>
        <taxon>Hyphodiscus</taxon>
    </lineage>
</organism>
<evidence type="ECO:0000256" key="6">
    <source>
        <dbReference type="SAM" id="MobiDB-lite"/>
    </source>
</evidence>
<dbReference type="Proteomes" id="UP000785200">
    <property type="component" value="Unassembled WGS sequence"/>
</dbReference>
<dbReference type="GO" id="GO:0005634">
    <property type="term" value="C:nucleus"/>
    <property type="evidence" value="ECO:0007669"/>
    <property type="project" value="UniProtKB-SubCell"/>
</dbReference>
<dbReference type="SUPFAM" id="SSF47459">
    <property type="entry name" value="HLH, helix-loop-helix DNA-binding domain"/>
    <property type="match status" value="1"/>
</dbReference>
<dbReference type="GO" id="GO:0046983">
    <property type="term" value="F:protein dimerization activity"/>
    <property type="evidence" value="ECO:0007669"/>
    <property type="project" value="InterPro"/>
</dbReference>
<feature type="region of interest" description="Disordered" evidence="6">
    <location>
        <begin position="203"/>
        <end position="237"/>
    </location>
</feature>
<keyword evidence="3" id="KW-0238">DNA-binding</keyword>
<dbReference type="InterPro" id="IPR036638">
    <property type="entry name" value="HLH_DNA-bd_sf"/>
</dbReference>